<reference evidence="1" key="2">
    <citation type="journal article" date="2021" name="PeerJ">
        <title>Extensive microbial diversity within the chicken gut microbiome revealed by metagenomics and culture.</title>
        <authorList>
            <person name="Gilroy R."/>
            <person name="Ravi A."/>
            <person name="Getino M."/>
            <person name="Pursley I."/>
            <person name="Horton D.L."/>
            <person name="Alikhan N.F."/>
            <person name="Baker D."/>
            <person name="Gharbi K."/>
            <person name="Hall N."/>
            <person name="Watson M."/>
            <person name="Adriaenssens E.M."/>
            <person name="Foster-Nyarko E."/>
            <person name="Jarju S."/>
            <person name="Secka A."/>
            <person name="Antonio M."/>
            <person name="Oren A."/>
            <person name="Chaudhuri R.R."/>
            <person name="La Ragione R."/>
            <person name="Hildebrand F."/>
            <person name="Pallen M.J."/>
        </authorList>
    </citation>
    <scope>NUCLEOTIDE SEQUENCE</scope>
    <source>
        <strain evidence="1">CHK154-7741</strain>
    </source>
</reference>
<accession>A0A9D1N265</accession>
<gene>
    <name evidence="1" type="ORF">IAD26_09105</name>
</gene>
<dbReference type="AlphaFoldDB" id="A0A9D1N265"/>
<evidence type="ECO:0000313" key="2">
    <source>
        <dbReference type="Proteomes" id="UP000886748"/>
    </source>
</evidence>
<feature type="non-terminal residue" evidence="1">
    <location>
        <position position="1"/>
    </location>
</feature>
<dbReference type="Proteomes" id="UP000886748">
    <property type="component" value="Unassembled WGS sequence"/>
</dbReference>
<name>A0A9D1N265_9CLOT</name>
<proteinExistence type="predicted"/>
<protein>
    <submittedName>
        <fullName evidence="1">Uncharacterized protein</fullName>
    </submittedName>
</protein>
<reference evidence="1" key="1">
    <citation type="submission" date="2020-10" db="EMBL/GenBank/DDBJ databases">
        <authorList>
            <person name="Gilroy R."/>
        </authorList>
    </citation>
    <scope>NUCLEOTIDE SEQUENCE</scope>
    <source>
        <strain evidence="1">CHK154-7741</strain>
    </source>
</reference>
<sequence>LRGDEGTYRGGITLAQNLPNNDKPSLKIGGGRRNVYHRQIRISTSPEAKIKRQKRLDATLCKELHQYYNQEADHWFTIGHENVHSLGPKSGTEALGKYKNIIEENKADMGSLALLDVLVELGMYSPEEKKQILVTYAADNFLKAKPNLSQAHRVRTVMQSKYFLENKAVWLNEDGVLEIDMEKMVPTAQKMLAEIIRVQLSKDFATGEKYVLDNFVWTDEMEIISKKLKEIDKSLNGTLKTPLADKLAQEI</sequence>
<evidence type="ECO:0000313" key="1">
    <source>
        <dbReference type="EMBL" id="HIU93273.1"/>
    </source>
</evidence>
<organism evidence="1 2">
    <name type="scientific">Candidatus Limenecus avicola</name>
    <dbReference type="NCBI Taxonomy" id="2840847"/>
    <lineage>
        <taxon>Bacteria</taxon>
        <taxon>Bacillati</taxon>
        <taxon>Bacillota</taxon>
        <taxon>Clostridia</taxon>
        <taxon>Eubacteriales</taxon>
        <taxon>Clostridiaceae</taxon>
        <taxon>Clostridiaceae incertae sedis</taxon>
        <taxon>Candidatus Limenecus</taxon>
    </lineage>
</organism>
<comment type="caution">
    <text evidence="1">The sequence shown here is derived from an EMBL/GenBank/DDBJ whole genome shotgun (WGS) entry which is preliminary data.</text>
</comment>
<dbReference type="EMBL" id="DVOD01000065">
    <property type="protein sequence ID" value="HIU93273.1"/>
    <property type="molecule type" value="Genomic_DNA"/>
</dbReference>